<organism evidence="2 3">
    <name type="scientific">Synaphobranchus kaupii</name>
    <name type="common">Kaup's arrowtooth eel</name>
    <dbReference type="NCBI Taxonomy" id="118154"/>
    <lineage>
        <taxon>Eukaryota</taxon>
        <taxon>Metazoa</taxon>
        <taxon>Chordata</taxon>
        <taxon>Craniata</taxon>
        <taxon>Vertebrata</taxon>
        <taxon>Euteleostomi</taxon>
        <taxon>Actinopterygii</taxon>
        <taxon>Neopterygii</taxon>
        <taxon>Teleostei</taxon>
        <taxon>Anguilliformes</taxon>
        <taxon>Synaphobranchidae</taxon>
        <taxon>Synaphobranchus</taxon>
    </lineage>
</organism>
<feature type="compositionally biased region" description="Basic and acidic residues" evidence="1">
    <location>
        <begin position="70"/>
        <end position="80"/>
    </location>
</feature>
<evidence type="ECO:0000313" key="3">
    <source>
        <dbReference type="Proteomes" id="UP001152622"/>
    </source>
</evidence>
<dbReference type="AlphaFoldDB" id="A0A9Q1I871"/>
<feature type="compositionally biased region" description="Basic and acidic residues" evidence="1">
    <location>
        <begin position="1"/>
        <end position="11"/>
    </location>
</feature>
<protein>
    <submittedName>
        <fullName evidence="2">Uncharacterized protein</fullName>
    </submittedName>
</protein>
<gene>
    <name evidence="2" type="ORF">SKAU_G00429430</name>
</gene>
<accession>A0A9Q1I871</accession>
<sequence>MERTRSRESETCVKSISRRGLREIRRAPTPPPPPTRPAPPPAPVPVPPRGRVMFLRGGEKVRTPRICHAELERFNPDRRTGPGGVRRRRAEGLMEKQAAGGATPYLRPADGRTDGRDVEEEEEEHRRASSLPSRLPGSGHASVRAVSNERWLESANVLMCEVRAESFTGSLLRFSKQEAVSMMERLTYYVCSRERRGRTFRDFPVSVRMSSGR</sequence>
<proteinExistence type="predicted"/>
<evidence type="ECO:0000313" key="2">
    <source>
        <dbReference type="EMBL" id="KAJ8332083.1"/>
    </source>
</evidence>
<dbReference type="Proteomes" id="UP001152622">
    <property type="component" value="Unassembled WGS sequence"/>
</dbReference>
<name>A0A9Q1I871_SYNKA</name>
<keyword evidence="3" id="KW-1185">Reference proteome</keyword>
<comment type="caution">
    <text evidence="2">The sequence shown here is derived from an EMBL/GenBank/DDBJ whole genome shotgun (WGS) entry which is preliminary data.</text>
</comment>
<reference evidence="2" key="1">
    <citation type="journal article" date="2023" name="Science">
        <title>Genome structures resolve the early diversification of teleost fishes.</title>
        <authorList>
            <person name="Parey E."/>
            <person name="Louis A."/>
            <person name="Montfort J."/>
            <person name="Bouchez O."/>
            <person name="Roques C."/>
            <person name="Iampietro C."/>
            <person name="Lluch J."/>
            <person name="Castinel A."/>
            <person name="Donnadieu C."/>
            <person name="Desvignes T."/>
            <person name="Floi Bucao C."/>
            <person name="Jouanno E."/>
            <person name="Wen M."/>
            <person name="Mejri S."/>
            <person name="Dirks R."/>
            <person name="Jansen H."/>
            <person name="Henkel C."/>
            <person name="Chen W.J."/>
            <person name="Zahm M."/>
            <person name="Cabau C."/>
            <person name="Klopp C."/>
            <person name="Thompson A.W."/>
            <person name="Robinson-Rechavi M."/>
            <person name="Braasch I."/>
            <person name="Lecointre G."/>
            <person name="Bobe J."/>
            <person name="Postlethwait J.H."/>
            <person name="Berthelot C."/>
            <person name="Roest Crollius H."/>
            <person name="Guiguen Y."/>
        </authorList>
    </citation>
    <scope>NUCLEOTIDE SEQUENCE</scope>
    <source>
        <strain evidence="2">WJC10195</strain>
    </source>
</reference>
<feature type="compositionally biased region" description="Pro residues" evidence="1">
    <location>
        <begin position="28"/>
        <end position="48"/>
    </location>
</feature>
<evidence type="ECO:0000256" key="1">
    <source>
        <dbReference type="SAM" id="MobiDB-lite"/>
    </source>
</evidence>
<feature type="region of interest" description="Disordered" evidence="1">
    <location>
        <begin position="1"/>
        <end position="51"/>
    </location>
</feature>
<feature type="region of interest" description="Disordered" evidence="1">
    <location>
        <begin position="70"/>
        <end position="142"/>
    </location>
</feature>
<dbReference type="EMBL" id="JAINUF010000046">
    <property type="protein sequence ID" value="KAJ8332083.1"/>
    <property type="molecule type" value="Genomic_DNA"/>
</dbReference>